<reference evidence="2 3" key="1">
    <citation type="journal article" date="2011" name="J. Gen. Virol.">
        <title>Genomic characterization of ten novel cutaneous human papillomaviruses from keratotic lesions of immunosuppressed patients.</title>
        <authorList>
            <person name="Kohler A."/>
            <person name="Gottschling M."/>
            <person name="Manning K."/>
            <person name="Lehmann M.D."/>
            <person name="Schulz E."/>
            <person name="Kruger-Corcoran D."/>
            <person name="Stockfleth E."/>
            <person name="Nindl I."/>
        </authorList>
    </citation>
    <scope>NUCLEOTIDE SEQUENCE [LARGE SCALE GENOMIC DNA]</scope>
    <source>
        <strain evidence="2">28-52</strain>
    </source>
</reference>
<gene>
    <name evidence="2" type="primary">E4</name>
</gene>
<evidence type="ECO:0000256" key="1">
    <source>
        <dbReference type="SAM" id="MobiDB-lite"/>
    </source>
</evidence>
<organism evidence="2 3">
    <name type="scientific">Human papillomavirus 133</name>
    <dbReference type="NCBI Taxonomy" id="909332"/>
    <lineage>
        <taxon>Viruses</taxon>
        <taxon>Monodnaviria</taxon>
        <taxon>Shotokuvirae</taxon>
        <taxon>Cossaviricota</taxon>
        <taxon>Papovaviricetes</taxon>
        <taxon>Zurhausenvirales</taxon>
        <taxon>Papillomaviridae</taxon>
        <taxon>Firstpapillomavirinae</taxon>
        <taxon>Gammapapillomavirus</taxon>
        <taxon>Gammapapillomavirus 10</taxon>
    </lineage>
</organism>
<protein>
    <submittedName>
        <fullName evidence="2">E4</fullName>
    </submittedName>
</protein>
<accession>E7BQA4</accession>
<proteinExistence type="predicted"/>
<name>E7BQA4_9PAPI</name>
<dbReference type="EMBL" id="GU117633">
    <property type="protein sequence ID" value="ADQ85970.1"/>
    <property type="molecule type" value="Genomic_DNA"/>
</dbReference>
<evidence type="ECO:0000313" key="2">
    <source>
        <dbReference type="EMBL" id="ADQ85970.1"/>
    </source>
</evidence>
<dbReference type="Proteomes" id="UP000167318">
    <property type="component" value="Segment"/>
</dbReference>
<sequence length="127" mass="14390">NFKTKLFLPLLPPAPPAPGSLHRALVPVPPGTPKPGRKATEDFRRNLRAGLGPLRQRLQFDIPEEDDKENQEPHEEPQRNEEEPPPQTPQDLLSQVLSKWGLAIDQLAENILLDLRDCKRKLGIPQY</sequence>
<feature type="compositionally biased region" description="Basic and acidic residues" evidence="1">
    <location>
        <begin position="70"/>
        <end position="82"/>
    </location>
</feature>
<feature type="region of interest" description="Disordered" evidence="1">
    <location>
        <begin position="1"/>
        <end position="94"/>
    </location>
</feature>
<feature type="non-terminal residue" evidence="2">
    <location>
        <position position="1"/>
    </location>
</feature>
<evidence type="ECO:0000313" key="3">
    <source>
        <dbReference type="Proteomes" id="UP000167318"/>
    </source>
</evidence>